<comment type="caution">
    <text evidence="2">The sequence shown here is derived from an EMBL/GenBank/DDBJ whole genome shotgun (WGS) entry which is preliminary data.</text>
</comment>
<protein>
    <submittedName>
        <fullName evidence="2">Uncharacterized protein</fullName>
    </submittedName>
</protein>
<dbReference type="EMBL" id="JBIRWM010000013">
    <property type="protein sequence ID" value="MFI2159017.1"/>
    <property type="molecule type" value="Genomic_DNA"/>
</dbReference>
<keyword evidence="3" id="KW-1185">Reference proteome</keyword>
<evidence type="ECO:0000313" key="2">
    <source>
        <dbReference type="EMBL" id="MFI2159017.1"/>
    </source>
</evidence>
<evidence type="ECO:0000256" key="1">
    <source>
        <dbReference type="SAM" id="MobiDB-lite"/>
    </source>
</evidence>
<organism evidence="2 3">
    <name type="scientific">Streptomyces olivaceoviridis</name>
    <name type="common">Streptomyces corchorusii</name>
    <dbReference type="NCBI Taxonomy" id="1921"/>
    <lineage>
        <taxon>Bacteria</taxon>
        <taxon>Bacillati</taxon>
        <taxon>Actinomycetota</taxon>
        <taxon>Actinomycetes</taxon>
        <taxon>Kitasatosporales</taxon>
        <taxon>Streptomycetaceae</taxon>
        <taxon>Streptomyces</taxon>
    </lineage>
</organism>
<feature type="region of interest" description="Disordered" evidence="1">
    <location>
        <begin position="14"/>
        <end position="41"/>
    </location>
</feature>
<reference evidence="2 3" key="1">
    <citation type="submission" date="2024-10" db="EMBL/GenBank/DDBJ databases">
        <title>The Natural Products Discovery Center: Release of the First 8490 Sequenced Strains for Exploring Actinobacteria Biosynthetic Diversity.</title>
        <authorList>
            <person name="Kalkreuter E."/>
            <person name="Kautsar S.A."/>
            <person name="Yang D."/>
            <person name="Bader C.D."/>
            <person name="Teijaro C.N."/>
            <person name="Fluegel L."/>
            <person name="Davis C.M."/>
            <person name="Simpson J.R."/>
            <person name="Lauterbach L."/>
            <person name="Steele A.D."/>
            <person name="Gui C."/>
            <person name="Meng S."/>
            <person name="Li G."/>
            <person name="Viehrig K."/>
            <person name="Ye F."/>
            <person name="Su P."/>
            <person name="Kiefer A.F."/>
            <person name="Nichols A."/>
            <person name="Cepeda A.J."/>
            <person name="Yan W."/>
            <person name="Fan B."/>
            <person name="Jiang Y."/>
            <person name="Adhikari A."/>
            <person name="Zheng C.-J."/>
            <person name="Schuster L."/>
            <person name="Cowan T.M."/>
            <person name="Smanski M.J."/>
            <person name="Chevrette M.G."/>
            <person name="De Carvalho L.P.S."/>
            <person name="Shen B."/>
        </authorList>
    </citation>
    <scope>NUCLEOTIDE SEQUENCE [LARGE SCALE GENOMIC DNA]</scope>
    <source>
        <strain evidence="2 3">NPDC020295</strain>
    </source>
</reference>
<sequence>MTFAWPMRALPSASVQRTAAHTRPSSSPLPPGGVFAASSVV</sequence>
<dbReference type="RefSeq" id="WP_279616956.1">
    <property type="nucleotide sequence ID" value="NZ_JBIRUT010000015.1"/>
</dbReference>
<dbReference type="Proteomes" id="UP001611397">
    <property type="component" value="Unassembled WGS sequence"/>
</dbReference>
<accession>A0ABW7VHQ7</accession>
<evidence type="ECO:0000313" key="3">
    <source>
        <dbReference type="Proteomes" id="UP001611397"/>
    </source>
</evidence>
<name>A0ABW7VHQ7_STROI</name>
<feature type="compositionally biased region" description="Polar residues" evidence="1">
    <location>
        <begin position="14"/>
        <end position="26"/>
    </location>
</feature>
<proteinExistence type="predicted"/>
<gene>
    <name evidence="2" type="ORF">ACH49L_25565</name>
</gene>